<dbReference type="SUPFAM" id="SSF52418">
    <property type="entry name" value="Nucleoside phosphorylase/phosphoribosyltransferase catalytic domain"/>
    <property type="match status" value="1"/>
</dbReference>
<feature type="binding site" evidence="3">
    <location>
        <position position="171"/>
    </location>
    <ligand>
        <name>anthranilate</name>
        <dbReference type="ChEBI" id="CHEBI:16567"/>
        <label>2</label>
    </ligand>
</feature>
<evidence type="ECO:0000313" key="6">
    <source>
        <dbReference type="EMBL" id="QJT09873.1"/>
    </source>
</evidence>
<dbReference type="PANTHER" id="PTHR43285">
    <property type="entry name" value="ANTHRANILATE PHOSPHORIBOSYLTRANSFERASE"/>
    <property type="match status" value="1"/>
</dbReference>
<evidence type="ECO:0000313" key="7">
    <source>
        <dbReference type="EMBL" id="TVM36010.1"/>
    </source>
</evidence>
<dbReference type="UniPathway" id="UPA00035">
    <property type="reaction ID" value="UER00041"/>
</dbReference>
<gene>
    <name evidence="3 7" type="primary">trpD</name>
    <name evidence="7" type="ORF">DQK91_05015</name>
    <name evidence="6" type="ORF">E8L03_13420</name>
</gene>
<dbReference type="EMBL" id="QMIF01000002">
    <property type="protein sequence ID" value="TVM36010.1"/>
    <property type="molecule type" value="Genomic_DNA"/>
</dbReference>
<name>A0A6P1ZL23_9BACT</name>
<evidence type="ECO:0000256" key="3">
    <source>
        <dbReference type="HAMAP-Rule" id="MF_00211"/>
    </source>
</evidence>
<feature type="binding site" evidence="3">
    <location>
        <position position="236"/>
    </location>
    <ligand>
        <name>Mg(2+)</name>
        <dbReference type="ChEBI" id="CHEBI:18420"/>
        <label>2</label>
    </ligand>
</feature>
<keyword evidence="3" id="KW-0822">Tryptophan biosynthesis</keyword>
<dbReference type="InterPro" id="IPR005940">
    <property type="entry name" value="Anthranilate_Pribosyl_Tfrase"/>
</dbReference>
<keyword evidence="3" id="KW-0057">Aromatic amino acid biosynthesis</keyword>
<dbReference type="GO" id="GO:0000162">
    <property type="term" value="P:L-tryptophan biosynthetic process"/>
    <property type="evidence" value="ECO:0007669"/>
    <property type="project" value="UniProtKB-UniRule"/>
</dbReference>
<dbReference type="InterPro" id="IPR035902">
    <property type="entry name" value="Nuc_phospho_transferase"/>
</dbReference>
<keyword evidence="3" id="KW-0028">Amino-acid biosynthesis</keyword>
<feature type="binding site" evidence="3">
    <location>
        <begin position="113"/>
        <end position="121"/>
    </location>
    <ligand>
        <name>5-phospho-alpha-D-ribose 1-diphosphate</name>
        <dbReference type="ChEBI" id="CHEBI:58017"/>
    </ligand>
</feature>
<dbReference type="InterPro" id="IPR017459">
    <property type="entry name" value="Glycosyl_Trfase_fam3_N_dom"/>
</dbReference>
<dbReference type="EMBL" id="CP039543">
    <property type="protein sequence ID" value="QJT09873.1"/>
    <property type="molecule type" value="Genomic_DNA"/>
</dbReference>
<comment type="pathway">
    <text evidence="3">Amino-acid biosynthesis; L-tryptophan biosynthesis; L-tryptophan from chorismate: step 2/5.</text>
</comment>
<dbReference type="EC" id="2.4.2.18" evidence="3"/>
<feature type="binding site" evidence="3">
    <location>
        <position position="125"/>
    </location>
    <ligand>
        <name>5-phospho-alpha-D-ribose 1-diphosphate</name>
        <dbReference type="ChEBI" id="CHEBI:58017"/>
    </ligand>
</feature>
<feature type="binding site" evidence="3">
    <location>
        <begin position="88"/>
        <end position="89"/>
    </location>
    <ligand>
        <name>5-phospho-alpha-D-ribose 1-diphosphate</name>
        <dbReference type="ChEBI" id="CHEBI:58017"/>
    </ligand>
</feature>
<reference evidence="7 8" key="1">
    <citation type="submission" date="2018-06" db="EMBL/GenBank/DDBJ databases">
        <title>Complete genome of Desulfovibrio marinus P48SEP.</title>
        <authorList>
            <person name="Crispim J.S."/>
            <person name="Vidigal P.M.P."/>
            <person name="Silva L.C.F."/>
            <person name="Araujo L.C."/>
            <person name="Laguardia C.N."/>
            <person name="Dias R.S."/>
            <person name="Sousa M.P."/>
            <person name="Paula S.O."/>
            <person name="Silva C."/>
        </authorList>
    </citation>
    <scope>NUCLEOTIDE SEQUENCE [LARGE SCALE GENOMIC DNA]</scope>
    <source>
        <strain evidence="7 8">P48SEP</strain>
    </source>
</reference>
<keyword evidence="1 3" id="KW-0328">Glycosyltransferase</keyword>
<evidence type="ECO:0000313" key="9">
    <source>
        <dbReference type="Proteomes" id="UP000503251"/>
    </source>
</evidence>
<comment type="cofactor">
    <cofactor evidence="3">
        <name>Mg(2+)</name>
        <dbReference type="ChEBI" id="CHEBI:18420"/>
    </cofactor>
    <text evidence="3">Binds 2 magnesium ions per monomer.</text>
</comment>
<dbReference type="NCBIfam" id="TIGR01245">
    <property type="entry name" value="trpD"/>
    <property type="match status" value="1"/>
</dbReference>
<dbReference type="HAMAP" id="MF_00211">
    <property type="entry name" value="TrpD"/>
    <property type="match status" value="1"/>
</dbReference>
<accession>A0A6P1ZL23</accession>
<comment type="subunit">
    <text evidence="3">Homodimer.</text>
</comment>
<proteinExistence type="inferred from homology"/>
<feature type="domain" description="Glycosyl transferase family 3" evidence="4">
    <location>
        <begin position="79"/>
        <end position="334"/>
    </location>
</feature>
<reference evidence="6 9" key="2">
    <citation type="submission" date="2019-04" db="EMBL/GenBank/DDBJ databases">
        <title>Isolation and culture of sulfate reducing bacteria from the cold seep of the South China Sea.</title>
        <authorList>
            <person name="Sun C."/>
            <person name="Liu R."/>
        </authorList>
    </citation>
    <scope>NUCLEOTIDE SEQUENCE [LARGE SCALE GENOMIC DNA]</scope>
    <source>
        <strain evidence="6 9">CS1</strain>
    </source>
</reference>
<dbReference type="Proteomes" id="UP000434052">
    <property type="component" value="Unassembled WGS sequence"/>
</dbReference>
<comment type="caution">
    <text evidence="3">Lacks conserved residue(s) required for the propagation of feature annotation.</text>
</comment>
<dbReference type="GO" id="GO:0004048">
    <property type="term" value="F:anthranilate phosphoribosyltransferase activity"/>
    <property type="evidence" value="ECO:0007669"/>
    <property type="project" value="UniProtKB-UniRule"/>
</dbReference>
<dbReference type="SUPFAM" id="SSF47648">
    <property type="entry name" value="Nucleoside phosphorylase/phosphoribosyltransferase N-terminal domain"/>
    <property type="match status" value="1"/>
</dbReference>
<dbReference type="GO" id="GO:0005829">
    <property type="term" value="C:cytosol"/>
    <property type="evidence" value="ECO:0007669"/>
    <property type="project" value="TreeGrafter"/>
</dbReference>
<feature type="binding site" evidence="3">
    <location>
        <position position="93"/>
    </location>
    <ligand>
        <name>5-phospho-alpha-D-ribose 1-diphosphate</name>
        <dbReference type="ChEBI" id="CHEBI:58017"/>
    </ligand>
</feature>
<keyword evidence="2 3" id="KW-0808">Transferase</keyword>
<dbReference type="Pfam" id="PF02885">
    <property type="entry name" value="Glycos_trans_3N"/>
    <property type="match status" value="1"/>
</dbReference>
<dbReference type="InterPro" id="IPR000312">
    <property type="entry name" value="Glycosyl_Trfase_fam3"/>
</dbReference>
<dbReference type="Pfam" id="PF00591">
    <property type="entry name" value="Glycos_transf_3"/>
    <property type="match status" value="1"/>
</dbReference>
<organism evidence="7 8">
    <name type="scientific">Oceanidesulfovibrio marinus</name>
    <dbReference type="NCBI Taxonomy" id="370038"/>
    <lineage>
        <taxon>Bacteria</taxon>
        <taxon>Pseudomonadati</taxon>
        <taxon>Thermodesulfobacteriota</taxon>
        <taxon>Desulfovibrionia</taxon>
        <taxon>Desulfovibrionales</taxon>
        <taxon>Desulfovibrionaceae</taxon>
        <taxon>Oceanidesulfovibrio</taxon>
    </lineage>
</organism>
<evidence type="ECO:0000256" key="2">
    <source>
        <dbReference type="ARBA" id="ARBA00022679"/>
    </source>
</evidence>
<dbReference type="PANTHER" id="PTHR43285:SF2">
    <property type="entry name" value="ANTHRANILATE PHOSPHORIBOSYLTRANSFERASE"/>
    <property type="match status" value="1"/>
</dbReference>
<protein>
    <recommendedName>
        <fullName evidence="3">Anthranilate phosphoribosyltransferase</fullName>
        <ecNumber evidence="3">2.4.2.18</ecNumber>
    </recommendedName>
</protein>
<keyword evidence="3" id="KW-0479">Metal-binding</keyword>
<dbReference type="InterPro" id="IPR036320">
    <property type="entry name" value="Glycosyl_Trfase_fam3_N_dom_sf"/>
</dbReference>
<dbReference type="Gene3D" id="1.20.970.10">
    <property type="entry name" value="Transferase, Pyrimidine Nucleoside Phosphorylase, Chain C"/>
    <property type="match status" value="1"/>
</dbReference>
<sequence length="339" mass="35772">MAILYPFSEILEQLAQGQDLDDDQAASAFTMLLSGELTPAQAGAMLMGLRAKGETAREVAAAVHAALAEARMVQGLEGKRIDTCGTGGDHSNSFNCSTTVAFYLAAMGYAVVKHGNRSLTSYSGSADIVEALGLPMHDSPEAVAESLAKEKFAFLFAPHFHPAFKYIMPVRKDLAIRTLFNLLGPLLNPGRPTHQLLGVPRPQVLDLMAEVLLLTGVTRAAVVCGSGGSSEGRFDEFTTFGPAEVVWVGGGNLVHTVLDPAEFGFPKHAPEDVAVHSKEEAVDTVKGLLAGKGPQAMQDMVALNLGVALHILDDDLGLAESFDKARAAVSQGVASRYAD</sequence>
<evidence type="ECO:0000259" key="4">
    <source>
        <dbReference type="Pfam" id="PF00591"/>
    </source>
</evidence>
<dbReference type="Gene3D" id="3.40.1030.10">
    <property type="entry name" value="Nucleoside phosphorylase/phosphoribosyltransferase catalytic domain"/>
    <property type="match status" value="1"/>
</dbReference>
<dbReference type="Proteomes" id="UP000503251">
    <property type="component" value="Chromosome"/>
</dbReference>
<feature type="domain" description="Glycosyl transferase family 3 N-terminal" evidence="5">
    <location>
        <begin position="9"/>
        <end position="68"/>
    </location>
</feature>
<feature type="binding site" evidence="3">
    <location>
        <position position="85"/>
    </location>
    <ligand>
        <name>anthranilate</name>
        <dbReference type="ChEBI" id="CHEBI:16567"/>
        <label>1</label>
    </ligand>
</feature>
<dbReference type="GO" id="GO:0000287">
    <property type="term" value="F:magnesium ion binding"/>
    <property type="evidence" value="ECO:0007669"/>
    <property type="project" value="UniProtKB-UniRule"/>
</dbReference>
<evidence type="ECO:0000259" key="5">
    <source>
        <dbReference type="Pfam" id="PF02885"/>
    </source>
</evidence>
<feature type="binding site" evidence="3">
    <location>
        <position position="235"/>
    </location>
    <ligand>
        <name>Mg(2+)</name>
        <dbReference type="ChEBI" id="CHEBI:18420"/>
        <label>2</label>
    </ligand>
</feature>
<comment type="catalytic activity">
    <reaction evidence="3">
        <text>N-(5-phospho-beta-D-ribosyl)anthranilate + diphosphate = 5-phospho-alpha-D-ribose 1-diphosphate + anthranilate</text>
        <dbReference type="Rhea" id="RHEA:11768"/>
        <dbReference type="ChEBI" id="CHEBI:16567"/>
        <dbReference type="ChEBI" id="CHEBI:18277"/>
        <dbReference type="ChEBI" id="CHEBI:33019"/>
        <dbReference type="ChEBI" id="CHEBI:58017"/>
        <dbReference type="EC" id="2.4.2.18"/>
    </reaction>
</comment>
<feature type="binding site" evidence="3">
    <location>
        <position position="97"/>
    </location>
    <ligand>
        <name>Mg(2+)</name>
        <dbReference type="ChEBI" id="CHEBI:18420"/>
        <label>1</label>
    </ligand>
</feature>
<keyword evidence="9" id="KW-1185">Reference proteome</keyword>
<comment type="function">
    <text evidence="3">Catalyzes the transfer of the phosphoribosyl group of 5-phosphorylribose-1-pyrophosphate (PRPP) to anthranilate to yield N-(5'-phosphoribosyl)-anthranilate (PRA).</text>
</comment>
<feature type="binding site" evidence="3">
    <location>
        <position position="85"/>
    </location>
    <ligand>
        <name>5-phospho-alpha-D-ribose 1-diphosphate</name>
        <dbReference type="ChEBI" id="CHEBI:58017"/>
    </ligand>
</feature>
<evidence type="ECO:0000256" key="1">
    <source>
        <dbReference type="ARBA" id="ARBA00022676"/>
    </source>
</evidence>
<comment type="similarity">
    <text evidence="3">Belongs to the anthranilate phosphoribosyltransferase family.</text>
</comment>
<keyword evidence="3" id="KW-0460">Magnesium</keyword>
<feature type="binding site" evidence="3">
    <location>
        <position position="236"/>
    </location>
    <ligand>
        <name>Mg(2+)</name>
        <dbReference type="ChEBI" id="CHEBI:18420"/>
        <label>1</label>
    </ligand>
</feature>
<dbReference type="OrthoDB" id="9806430at2"/>
<evidence type="ECO:0000313" key="8">
    <source>
        <dbReference type="Proteomes" id="UP000434052"/>
    </source>
</evidence>
<feature type="binding site" evidence="3">
    <location>
        <position position="116"/>
    </location>
    <ligand>
        <name>anthranilate</name>
        <dbReference type="ChEBI" id="CHEBI:16567"/>
        <label>1</label>
    </ligand>
</feature>
<dbReference type="AlphaFoldDB" id="A0A6P1ZL23"/>
<dbReference type="RefSeq" id="WP_144234342.1">
    <property type="nucleotide sequence ID" value="NZ_CP039543.1"/>
</dbReference>
<feature type="binding site" evidence="3">
    <location>
        <begin position="95"/>
        <end position="98"/>
    </location>
    <ligand>
        <name>5-phospho-alpha-D-ribose 1-diphosphate</name>
        <dbReference type="ChEBI" id="CHEBI:58017"/>
    </ligand>
</feature>